<feature type="DNA-binding region" description="Homeobox" evidence="6">
    <location>
        <begin position="82"/>
        <end position="141"/>
    </location>
</feature>
<dbReference type="InterPro" id="IPR052488">
    <property type="entry name" value="DMBX_homeobox"/>
</dbReference>
<evidence type="ECO:0000256" key="7">
    <source>
        <dbReference type="RuleBase" id="RU000682"/>
    </source>
</evidence>
<keyword evidence="5 6" id="KW-0539">Nucleus</keyword>
<evidence type="ECO:0000256" key="6">
    <source>
        <dbReference type="PROSITE-ProRule" id="PRU00108"/>
    </source>
</evidence>
<evidence type="ECO:0000256" key="4">
    <source>
        <dbReference type="ARBA" id="ARBA00023155"/>
    </source>
</evidence>
<dbReference type="OrthoDB" id="6159439at2759"/>
<reference evidence="9" key="1">
    <citation type="submission" date="2022-03" db="EMBL/GenBank/DDBJ databases">
        <authorList>
            <person name="Martin C."/>
        </authorList>
    </citation>
    <scope>NUCLEOTIDE SEQUENCE</scope>
</reference>
<dbReference type="InterPro" id="IPR001356">
    <property type="entry name" value="HD"/>
</dbReference>
<dbReference type="Gene3D" id="1.10.10.60">
    <property type="entry name" value="Homeodomain-like"/>
    <property type="match status" value="1"/>
</dbReference>
<organism evidence="9 10">
    <name type="scientific">Owenia fusiformis</name>
    <name type="common">Polychaete worm</name>
    <dbReference type="NCBI Taxonomy" id="6347"/>
    <lineage>
        <taxon>Eukaryota</taxon>
        <taxon>Metazoa</taxon>
        <taxon>Spiralia</taxon>
        <taxon>Lophotrochozoa</taxon>
        <taxon>Annelida</taxon>
        <taxon>Polychaeta</taxon>
        <taxon>Sedentaria</taxon>
        <taxon>Canalipalpata</taxon>
        <taxon>Sabellida</taxon>
        <taxon>Oweniida</taxon>
        <taxon>Oweniidae</taxon>
        <taxon>Owenia</taxon>
    </lineage>
</organism>
<dbReference type="PROSITE" id="PS00027">
    <property type="entry name" value="HOMEOBOX_1"/>
    <property type="match status" value="1"/>
</dbReference>
<feature type="compositionally biased region" description="Acidic residues" evidence="8">
    <location>
        <begin position="187"/>
        <end position="208"/>
    </location>
</feature>
<proteinExistence type="inferred from homology"/>
<dbReference type="InterPro" id="IPR003654">
    <property type="entry name" value="OAR_dom"/>
</dbReference>
<protein>
    <submittedName>
        <fullName evidence="9">Uncharacterized protein</fullName>
    </submittedName>
</protein>
<comment type="caution">
    <text evidence="9">The sequence shown here is derived from an EMBL/GenBank/DDBJ whole genome shotgun (WGS) entry which is preliminary data.</text>
</comment>
<dbReference type="InterPro" id="IPR017970">
    <property type="entry name" value="Homeobox_CS"/>
</dbReference>
<name>A0A8J1UNW8_OWEFU</name>
<dbReference type="SUPFAM" id="SSF46689">
    <property type="entry name" value="Homeodomain-like"/>
    <property type="match status" value="1"/>
</dbReference>
<accession>A0A8J1UNW8</accession>
<dbReference type="CDD" id="cd00086">
    <property type="entry name" value="homeodomain"/>
    <property type="match status" value="1"/>
</dbReference>
<evidence type="ECO:0000256" key="2">
    <source>
        <dbReference type="ARBA" id="ARBA00005733"/>
    </source>
</evidence>
<dbReference type="Proteomes" id="UP000749559">
    <property type="component" value="Unassembled WGS sequence"/>
</dbReference>
<evidence type="ECO:0000256" key="1">
    <source>
        <dbReference type="ARBA" id="ARBA00004123"/>
    </source>
</evidence>
<dbReference type="AlphaFoldDB" id="A0A8J1UNW8"/>
<evidence type="ECO:0000313" key="10">
    <source>
        <dbReference type="Proteomes" id="UP000749559"/>
    </source>
</evidence>
<dbReference type="SMART" id="SM00389">
    <property type="entry name" value="HOX"/>
    <property type="match status" value="1"/>
</dbReference>
<dbReference type="FunFam" id="1.10.10.60:FF:000551">
    <property type="entry name" value="Predicted protein"/>
    <property type="match status" value="1"/>
</dbReference>
<gene>
    <name evidence="9" type="ORF">OFUS_LOCUS18852</name>
</gene>
<dbReference type="InterPro" id="IPR009057">
    <property type="entry name" value="Homeodomain-like_sf"/>
</dbReference>
<comment type="similarity">
    <text evidence="2">Belongs to the paired homeobox family.</text>
</comment>
<dbReference type="PANTHER" id="PTHR46639:SF4">
    <property type="entry name" value="DIENCEPHALON_MESENCEPHALON HOMEOBOX PROTEIN 1-B-LIKE"/>
    <property type="match status" value="1"/>
</dbReference>
<evidence type="ECO:0000256" key="8">
    <source>
        <dbReference type="SAM" id="MobiDB-lite"/>
    </source>
</evidence>
<feature type="region of interest" description="Disordered" evidence="8">
    <location>
        <begin position="178"/>
        <end position="225"/>
    </location>
</feature>
<dbReference type="Pfam" id="PF00046">
    <property type="entry name" value="Homeodomain"/>
    <property type="match status" value="1"/>
</dbReference>
<dbReference type="EMBL" id="CAIIXF020000009">
    <property type="protein sequence ID" value="CAH1794087.1"/>
    <property type="molecule type" value="Genomic_DNA"/>
</dbReference>
<sequence length="414" mass="46349">MDSFQRGLGTSPPQRNVLEGVELGTMPTAVPPGFLPPGYTGFGIPSGIPAAGSFAQPMHALTLAERLADIILEARYGSQRKQRRSRTAFTNQQLSALEKTFSKTHYPDVIMRERLAVMTSLPEARIQVWFKNRRAKYRKKQRVGKLLEHPSSTCTTDDVDDHTVVVCKEGDAVQAIKMEGNDREQNESEENNESDNEPDTAVDEESGEETATNERNKDGPIDLTKLTDIATRERFQSPNDFEILSKIAEFNSSHSRMAFQNERAMFMERFRPSLPLPYSSMCFVPPPGTLPHQTFPDGNPVAQKDIESPADLFHNQLPGIHYFQSQMRPQLRSGDMNPFGHIANREWAKLFPHTATLQGLEETQRMRSMLFPQEVASSLLPTGTDSATTNSIVNLRIRARQHAAAMGLHSSVLK</sequence>
<comment type="subcellular location">
    <subcellularLocation>
        <location evidence="1 6 7">Nucleus</location>
    </subcellularLocation>
</comment>
<dbReference type="PROSITE" id="PS50071">
    <property type="entry name" value="HOMEOBOX_2"/>
    <property type="match status" value="1"/>
</dbReference>
<keyword evidence="4 6" id="KW-0371">Homeobox</keyword>
<keyword evidence="10" id="KW-1185">Reference proteome</keyword>
<dbReference type="PROSITE" id="PS50803">
    <property type="entry name" value="OAR"/>
    <property type="match status" value="1"/>
</dbReference>
<dbReference type="GO" id="GO:0000977">
    <property type="term" value="F:RNA polymerase II transcription regulatory region sequence-specific DNA binding"/>
    <property type="evidence" value="ECO:0007669"/>
    <property type="project" value="TreeGrafter"/>
</dbReference>
<dbReference type="PANTHER" id="PTHR46639">
    <property type="entry name" value="DIENCEPHALON/MESENCEPHALON HOMEOBOX PROTEIN 1"/>
    <property type="match status" value="1"/>
</dbReference>
<evidence type="ECO:0000256" key="3">
    <source>
        <dbReference type="ARBA" id="ARBA00023125"/>
    </source>
</evidence>
<evidence type="ECO:0000256" key="5">
    <source>
        <dbReference type="ARBA" id="ARBA00023242"/>
    </source>
</evidence>
<dbReference type="GO" id="GO:0000981">
    <property type="term" value="F:DNA-binding transcription factor activity, RNA polymerase II-specific"/>
    <property type="evidence" value="ECO:0007669"/>
    <property type="project" value="InterPro"/>
</dbReference>
<evidence type="ECO:0000313" key="9">
    <source>
        <dbReference type="EMBL" id="CAH1794087.1"/>
    </source>
</evidence>
<dbReference type="GO" id="GO:0005634">
    <property type="term" value="C:nucleus"/>
    <property type="evidence" value="ECO:0007669"/>
    <property type="project" value="UniProtKB-SubCell"/>
</dbReference>
<keyword evidence="3 6" id="KW-0238">DNA-binding</keyword>